<sequence length="139" mass="15303">MSGKVIVVCGIGGLSRLEPEASTLLRVLHGLRGWDPLDGHQVLEDLANVLDSQAPEEHELDELDRRLRVTVRQLANIALATDQQQQSVAELIEWAHLLCSEVRPGGYWQAVGQLRRLGWLTSALLEQLPKVAAQLESAA</sequence>
<comment type="caution">
    <text evidence="1">The sequence shown here is derived from an EMBL/GenBank/DDBJ whole genome shotgun (WGS) entry which is preliminary data.</text>
</comment>
<evidence type="ECO:0000313" key="1">
    <source>
        <dbReference type="EMBL" id="GAA1668940.1"/>
    </source>
</evidence>
<evidence type="ECO:0000313" key="2">
    <source>
        <dbReference type="Proteomes" id="UP001499947"/>
    </source>
</evidence>
<organism evidence="1 2">
    <name type="scientific">Streptomyces yatensis</name>
    <dbReference type="NCBI Taxonomy" id="155177"/>
    <lineage>
        <taxon>Bacteria</taxon>
        <taxon>Bacillati</taxon>
        <taxon>Actinomycetota</taxon>
        <taxon>Actinomycetes</taxon>
        <taxon>Kitasatosporales</taxon>
        <taxon>Streptomycetaceae</taxon>
        <taxon>Streptomyces</taxon>
        <taxon>Streptomyces violaceusniger group</taxon>
    </lineage>
</organism>
<dbReference type="EMBL" id="BAAALR010000007">
    <property type="protein sequence ID" value="GAA1668940.1"/>
    <property type="molecule type" value="Genomic_DNA"/>
</dbReference>
<name>A0ABN2GDH7_9ACTN</name>
<protein>
    <submittedName>
        <fullName evidence="1">Uncharacterized protein</fullName>
    </submittedName>
</protein>
<accession>A0ABN2GDH7</accession>
<proteinExistence type="predicted"/>
<reference evidence="1 2" key="1">
    <citation type="journal article" date="2019" name="Int. J. Syst. Evol. Microbiol.">
        <title>The Global Catalogue of Microorganisms (GCM) 10K type strain sequencing project: providing services to taxonomists for standard genome sequencing and annotation.</title>
        <authorList>
            <consortium name="The Broad Institute Genomics Platform"/>
            <consortium name="The Broad Institute Genome Sequencing Center for Infectious Disease"/>
            <person name="Wu L."/>
            <person name="Ma J."/>
        </authorList>
    </citation>
    <scope>NUCLEOTIDE SEQUENCE [LARGE SCALE GENOMIC DNA]</scope>
    <source>
        <strain evidence="1 2">JCM 13244</strain>
    </source>
</reference>
<dbReference type="Proteomes" id="UP001499947">
    <property type="component" value="Unassembled WGS sequence"/>
</dbReference>
<keyword evidence="2" id="KW-1185">Reference proteome</keyword>
<dbReference type="RefSeq" id="WP_211125776.1">
    <property type="nucleotide sequence ID" value="NZ_BAAALR010000007.1"/>
</dbReference>
<dbReference type="Pfam" id="PF19979">
    <property type="entry name" value="DUF6415"/>
    <property type="match status" value="1"/>
</dbReference>
<gene>
    <name evidence="1" type="ORF">GCM10009680_05690</name>
</gene>
<dbReference type="InterPro" id="IPR046300">
    <property type="entry name" value="DUF6415"/>
</dbReference>